<dbReference type="InterPro" id="IPR029058">
    <property type="entry name" value="AB_hydrolase_fold"/>
</dbReference>
<dbReference type="GO" id="GO:0047570">
    <property type="term" value="F:3-oxoadipate enol-lactonase activity"/>
    <property type="evidence" value="ECO:0007669"/>
    <property type="project" value="InterPro"/>
</dbReference>
<name>A0A455SI26_9CHLR</name>
<gene>
    <name evidence="2" type="ORF">KTC_28780</name>
</gene>
<evidence type="ECO:0000313" key="2">
    <source>
        <dbReference type="EMBL" id="BBH88127.1"/>
    </source>
</evidence>
<dbReference type="NCBIfam" id="TIGR02427">
    <property type="entry name" value="protocat_pcaD"/>
    <property type="match status" value="1"/>
</dbReference>
<dbReference type="PRINTS" id="PR00111">
    <property type="entry name" value="ABHYDROLASE"/>
</dbReference>
<dbReference type="AlphaFoldDB" id="A0A455SI26"/>
<dbReference type="SUPFAM" id="SSF53474">
    <property type="entry name" value="alpha/beta-Hydrolases"/>
    <property type="match status" value="1"/>
</dbReference>
<dbReference type="PANTHER" id="PTHR43798:SF33">
    <property type="entry name" value="HYDROLASE, PUTATIVE (AFU_ORTHOLOGUE AFUA_2G14860)-RELATED"/>
    <property type="match status" value="1"/>
</dbReference>
<proteinExistence type="predicted"/>
<dbReference type="InterPro" id="IPR026968">
    <property type="entry name" value="PcaD/CatD"/>
</dbReference>
<accession>A0A455SI26</accession>
<organism evidence="2">
    <name type="scientific">Thermosporothrix sp. COM3</name>
    <dbReference type="NCBI Taxonomy" id="2490863"/>
    <lineage>
        <taxon>Bacteria</taxon>
        <taxon>Bacillati</taxon>
        <taxon>Chloroflexota</taxon>
        <taxon>Ktedonobacteria</taxon>
        <taxon>Ktedonobacterales</taxon>
        <taxon>Thermosporotrichaceae</taxon>
        <taxon>Thermosporothrix</taxon>
    </lineage>
</organism>
<dbReference type="GO" id="GO:0016020">
    <property type="term" value="C:membrane"/>
    <property type="evidence" value="ECO:0007669"/>
    <property type="project" value="TreeGrafter"/>
</dbReference>
<dbReference type="Pfam" id="PF00561">
    <property type="entry name" value="Abhydrolase_1"/>
    <property type="match status" value="1"/>
</dbReference>
<reference evidence="2" key="1">
    <citation type="submission" date="2018-12" db="EMBL/GenBank/DDBJ databases">
        <title>Novel natural products biosynthetic potential of the class Ktedonobacteria.</title>
        <authorList>
            <person name="Zheng Y."/>
            <person name="Saitou A."/>
            <person name="Wang C.M."/>
            <person name="Toyoda A."/>
            <person name="Minakuchi Y."/>
            <person name="Sekiguchi Y."/>
            <person name="Ueda K."/>
            <person name="Takano H."/>
            <person name="Sakai Y."/>
            <person name="Yokota A."/>
            <person name="Yabe S."/>
        </authorList>
    </citation>
    <scope>NUCLEOTIDE SEQUENCE</scope>
    <source>
        <strain evidence="2">COM3</strain>
    </source>
</reference>
<dbReference type="PANTHER" id="PTHR43798">
    <property type="entry name" value="MONOACYLGLYCEROL LIPASE"/>
    <property type="match status" value="1"/>
</dbReference>
<dbReference type="InterPro" id="IPR050266">
    <property type="entry name" value="AB_hydrolase_sf"/>
</dbReference>
<evidence type="ECO:0000259" key="1">
    <source>
        <dbReference type="Pfam" id="PF00561"/>
    </source>
</evidence>
<dbReference type="GO" id="GO:0042952">
    <property type="term" value="P:beta-ketoadipate pathway"/>
    <property type="evidence" value="ECO:0007669"/>
    <property type="project" value="InterPro"/>
</dbReference>
<sequence length="262" mass="29295">MQDRSFIKTGDGYRTAYRLDGPEDKPVLMLSNSIGTTLNMWDGQIEELTQHFRVLRYDMRGHGASDVPPGAYSIDRLGRDAIELLDALQLNQVHFLGLSLGGMVGQWLGIHAPERIGRLILSNTSPYLGPADQWDELIVKVKQETREETANRFLKNWFPTHLLESPVVEPFRSMLLSMDPQGFAGNYAAVRDMDMRRTNALIPVPTLVIAGRNDTVTLPEHGEQIAEAIPNAQLVMLPAVHMANVEQTAEFMKAVLSFLLSK</sequence>
<protein>
    <submittedName>
        <fullName evidence="2">3-oxoadipate enol-lactonase</fullName>
    </submittedName>
</protein>
<dbReference type="InterPro" id="IPR000073">
    <property type="entry name" value="AB_hydrolase_1"/>
</dbReference>
<feature type="domain" description="AB hydrolase-1" evidence="1">
    <location>
        <begin position="26"/>
        <end position="246"/>
    </location>
</feature>
<dbReference type="EMBL" id="AP019376">
    <property type="protein sequence ID" value="BBH88127.1"/>
    <property type="molecule type" value="Genomic_DNA"/>
</dbReference>
<dbReference type="Gene3D" id="3.40.50.1820">
    <property type="entry name" value="alpha/beta hydrolase"/>
    <property type="match status" value="1"/>
</dbReference>